<dbReference type="OrthoDB" id="9813395at2"/>
<evidence type="ECO:0000256" key="7">
    <source>
        <dbReference type="ARBA" id="ARBA00060595"/>
    </source>
</evidence>
<comment type="function">
    <text evidence="13">Specifically catalyzes the cleavage of the D-lactyl ether substituent of MurNAc 6-phosphate, producing GlcNAc 6-phosphate and D-lactate. Together with AnmK, is also required for the utilization of anhydro-N-acetylmuramic acid (anhMurNAc) either imported from the medium or derived from its own cell wall murein, and thus plays a role in cell wall recycling.</text>
</comment>
<dbReference type="FunFam" id="1.10.8.1080:FF:000001">
    <property type="entry name" value="N-acetylmuramic acid 6-phosphate etherase"/>
    <property type="match status" value="1"/>
</dbReference>
<dbReference type="NCBIfam" id="TIGR00274">
    <property type="entry name" value="N-acetylmuramic acid 6-phosphate etherase"/>
    <property type="match status" value="1"/>
</dbReference>
<evidence type="ECO:0000256" key="8">
    <source>
        <dbReference type="ARBA" id="ARBA00061234"/>
    </source>
</evidence>
<name>A0A5R9IPE1_9GAMM</name>
<proteinExistence type="inferred from homology"/>
<evidence type="ECO:0000256" key="10">
    <source>
        <dbReference type="ARBA" id="ARBA00070061"/>
    </source>
</evidence>
<evidence type="ECO:0000256" key="11">
    <source>
        <dbReference type="ARBA" id="ARBA00077905"/>
    </source>
</evidence>
<evidence type="ECO:0000313" key="16">
    <source>
        <dbReference type="Proteomes" id="UP000307790"/>
    </source>
</evidence>
<comment type="miscellaneous">
    <text evidence="13">A lyase-type mechanism (elimination/hydration) is suggested for the cleavage of the lactyl ether bond of MurNAc 6-phosphate, with the formation of an alpha,beta-unsaturated aldehyde intermediate with (E)-stereochemistry, followed by the syn addition of water to give product.</text>
</comment>
<dbReference type="InterPro" id="IPR046348">
    <property type="entry name" value="SIS_dom_sf"/>
</dbReference>
<dbReference type="AlphaFoldDB" id="A0A5R9IPE1"/>
<comment type="caution">
    <text evidence="15">The sequence shown here is derived from an EMBL/GenBank/DDBJ whole genome shotgun (WGS) entry which is preliminary data.</text>
</comment>
<dbReference type="GO" id="GO:0097367">
    <property type="term" value="F:carbohydrate derivative binding"/>
    <property type="evidence" value="ECO:0007669"/>
    <property type="project" value="InterPro"/>
</dbReference>
<dbReference type="Pfam" id="PF20741">
    <property type="entry name" value="GKRP-like_C"/>
    <property type="match status" value="1"/>
</dbReference>
<dbReference type="GO" id="GO:0009254">
    <property type="term" value="P:peptidoglycan turnover"/>
    <property type="evidence" value="ECO:0007669"/>
    <property type="project" value="UniProtKB-UniRule"/>
</dbReference>
<comment type="subunit">
    <text evidence="1 13">Homodimer.</text>
</comment>
<evidence type="ECO:0000256" key="1">
    <source>
        <dbReference type="ARBA" id="ARBA00011738"/>
    </source>
</evidence>
<dbReference type="SUPFAM" id="SSF53697">
    <property type="entry name" value="SIS domain"/>
    <property type="match status" value="1"/>
</dbReference>
<evidence type="ECO:0000256" key="2">
    <source>
        <dbReference type="ARBA" id="ARBA00023239"/>
    </source>
</evidence>
<keyword evidence="2 13" id="KW-0456">Lyase</keyword>
<dbReference type="EC" id="4.2.1.126" evidence="9 13"/>
<dbReference type="NCBIfam" id="NF009222">
    <property type="entry name" value="PRK12570.1"/>
    <property type="match status" value="1"/>
</dbReference>
<reference evidence="15 16" key="1">
    <citation type="submission" date="2019-05" db="EMBL/GenBank/DDBJ databases">
        <title>Genome sequences of Thalassotalea litorea 1K03283.</title>
        <authorList>
            <person name="Zhang D."/>
        </authorList>
    </citation>
    <scope>NUCLEOTIDE SEQUENCE [LARGE SCALE GENOMIC DNA]</scope>
    <source>
        <strain evidence="15 16">MCCC 1K03283</strain>
    </source>
</reference>
<dbReference type="PROSITE" id="PS51464">
    <property type="entry name" value="SIS"/>
    <property type="match status" value="1"/>
</dbReference>
<dbReference type="FunFam" id="3.40.50.10490:FF:000014">
    <property type="entry name" value="N-acetylmuramic acid 6-phosphate etherase"/>
    <property type="match status" value="1"/>
</dbReference>
<dbReference type="InterPro" id="IPR005488">
    <property type="entry name" value="Etherase_MurQ"/>
</dbReference>
<dbReference type="GO" id="GO:0016835">
    <property type="term" value="F:carbon-oxygen lyase activity"/>
    <property type="evidence" value="ECO:0007669"/>
    <property type="project" value="UniProtKB-UniRule"/>
</dbReference>
<keyword evidence="16" id="KW-1185">Reference proteome</keyword>
<dbReference type="PANTHER" id="PTHR10088:SF5">
    <property type="entry name" value="N-ACETYLMURAMIC ACID 6-PHOSPHATE ETHERASE"/>
    <property type="match status" value="1"/>
</dbReference>
<dbReference type="UniPathway" id="UPA00342"/>
<dbReference type="UniPathway" id="UPA00544"/>
<comment type="catalytic activity">
    <reaction evidence="5 13">
        <text>N-acetyl-D-muramate 6-phosphate + H2O = N-acetyl-D-glucosamine 6-phosphate + (R)-lactate</text>
        <dbReference type="Rhea" id="RHEA:26410"/>
        <dbReference type="ChEBI" id="CHEBI:15377"/>
        <dbReference type="ChEBI" id="CHEBI:16004"/>
        <dbReference type="ChEBI" id="CHEBI:57513"/>
        <dbReference type="ChEBI" id="CHEBI:58722"/>
        <dbReference type="EC" id="4.2.1.126"/>
    </reaction>
</comment>
<dbReference type="GO" id="GO:0046348">
    <property type="term" value="P:amino sugar catabolic process"/>
    <property type="evidence" value="ECO:0007669"/>
    <property type="project" value="InterPro"/>
</dbReference>
<feature type="active site" description="Proton donor" evidence="13">
    <location>
        <position position="144"/>
    </location>
</feature>
<dbReference type="GO" id="GO:0097175">
    <property type="term" value="P:1,6-anhydro-N-acetyl-beta-muramic acid catabolic process"/>
    <property type="evidence" value="ECO:0007669"/>
    <property type="project" value="UniProtKB-UniRule"/>
</dbReference>
<dbReference type="Gene3D" id="3.40.50.10490">
    <property type="entry name" value="Glucose-6-phosphate isomerase like protein, domain 1"/>
    <property type="match status" value="1"/>
</dbReference>
<feature type="active site" evidence="13">
    <location>
        <position position="175"/>
    </location>
</feature>
<dbReference type="UniPathway" id="UPA00343"/>
<evidence type="ECO:0000256" key="4">
    <source>
        <dbReference type="ARBA" id="ARBA00037880"/>
    </source>
</evidence>
<dbReference type="Pfam" id="PF22645">
    <property type="entry name" value="GKRP_SIS_N"/>
    <property type="match status" value="1"/>
</dbReference>
<dbReference type="PROSITE" id="PS01272">
    <property type="entry name" value="GCKR"/>
    <property type="match status" value="1"/>
</dbReference>
<evidence type="ECO:0000256" key="13">
    <source>
        <dbReference type="HAMAP-Rule" id="MF_00068"/>
    </source>
</evidence>
<organism evidence="15 16">
    <name type="scientific">Thalassotalea litorea</name>
    <dbReference type="NCBI Taxonomy" id="2020715"/>
    <lineage>
        <taxon>Bacteria</taxon>
        <taxon>Pseudomonadati</taxon>
        <taxon>Pseudomonadota</taxon>
        <taxon>Gammaproteobacteria</taxon>
        <taxon>Alteromonadales</taxon>
        <taxon>Colwelliaceae</taxon>
        <taxon>Thalassotalea</taxon>
    </lineage>
</organism>
<dbReference type="HAMAP" id="MF_00068">
    <property type="entry name" value="MurQ"/>
    <property type="match status" value="1"/>
</dbReference>
<comment type="similarity">
    <text evidence="8 13">Belongs to the GCKR-like family. MurNAc-6-P etherase subfamily.</text>
</comment>
<keyword evidence="3 13" id="KW-0119">Carbohydrate metabolism</keyword>
<comment type="pathway">
    <text evidence="4 13">Cell wall biogenesis; peptidoglycan recycling.</text>
</comment>
<sequence length="374" mass="39787">MGGLAVATLAYLSKPYQQKCQLTKGSSLDGACLLARQLAANQTLVHTKRKVEETDEQSLLLAQLNAMVSEERNPNTMQIDVMTSREVLECLNDEDAYVPVAVQRCIGPITDAVEMIVTAFAKGGRLIYLGAGTSGRLGILDSVECPPTFSVSHKQVVGLIAGGNDAIYKAVEGAEDDAQGAVNDLKAINFSANDVLVGIAASGRTPYVIGGLDYATSVGANTVSLTCNPGSEVSKHAQVNICPVVGPEVLTGSTRLKSGTAQKLVLNMLTTASMIRSGKSYENLMVDVNASNEKLYARAIRIVMQATNCSRDTALEALNKTGYKAKLAILHILTGVDTEQGKTLLHQQGGFLRRAVEAHQSQQSCSQNTEDKQQ</sequence>
<evidence type="ECO:0000256" key="5">
    <source>
        <dbReference type="ARBA" id="ARBA00051747"/>
    </source>
</evidence>
<dbReference type="GO" id="GO:0097173">
    <property type="term" value="P:N-acetylmuramic acid catabolic process"/>
    <property type="evidence" value="ECO:0007669"/>
    <property type="project" value="UniProtKB-UniPathway"/>
</dbReference>
<dbReference type="InterPro" id="IPR001347">
    <property type="entry name" value="SIS_dom"/>
</dbReference>
<dbReference type="NCBIfam" id="NF003915">
    <property type="entry name" value="PRK05441.1"/>
    <property type="match status" value="1"/>
</dbReference>
<dbReference type="Proteomes" id="UP000307790">
    <property type="component" value="Unassembled WGS sequence"/>
</dbReference>
<evidence type="ECO:0000256" key="12">
    <source>
        <dbReference type="ARBA" id="ARBA00084049"/>
    </source>
</evidence>
<protein>
    <recommendedName>
        <fullName evidence="10 13">N-acetylmuramic acid 6-phosphate etherase</fullName>
        <shortName evidence="13">MurNAc-6-P etherase</shortName>
        <ecNumber evidence="9 13">4.2.1.126</ecNumber>
    </recommendedName>
    <alternativeName>
        <fullName evidence="12 13">N-acetylmuramic acid 6-phosphate hydrolase</fullName>
    </alternativeName>
    <alternativeName>
        <fullName evidence="11 13">N-acetylmuramic acid 6-phosphate lyase</fullName>
    </alternativeName>
</protein>
<dbReference type="GO" id="GO:0016803">
    <property type="term" value="F:ether hydrolase activity"/>
    <property type="evidence" value="ECO:0007669"/>
    <property type="project" value="TreeGrafter"/>
</dbReference>
<evidence type="ECO:0000256" key="6">
    <source>
        <dbReference type="ARBA" id="ARBA00060532"/>
    </source>
</evidence>
<evidence type="ECO:0000256" key="3">
    <source>
        <dbReference type="ARBA" id="ARBA00023277"/>
    </source>
</evidence>
<comment type="pathway">
    <text evidence="6 13">Amino-sugar metabolism; N-acetylmuramate degradation.</text>
</comment>
<dbReference type="EMBL" id="VCBC01000003">
    <property type="protein sequence ID" value="TLU67415.1"/>
    <property type="molecule type" value="Genomic_DNA"/>
</dbReference>
<evidence type="ECO:0000259" key="14">
    <source>
        <dbReference type="PROSITE" id="PS51464"/>
    </source>
</evidence>
<evidence type="ECO:0000313" key="15">
    <source>
        <dbReference type="EMBL" id="TLU67415.1"/>
    </source>
</evidence>
<dbReference type="InterPro" id="IPR005486">
    <property type="entry name" value="Glucokinase_regulatory_CS"/>
</dbReference>
<dbReference type="InterPro" id="IPR040190">
    <property type="entry name" value="MURQ/GCKR"/>
</dbReference>
<feature type="domain" description="SIS" evidence="14">
    <location>
        <begin position="116"/>
        <end position="279"/>
    </location>
</feature>
<dbReference type="CDD" id="cd05007">
    <property type="entry name" value="SIS_Etherase"/>
    <property type="match status" value="1"/>
</dbReference>
<gene>
    <name evidence="13 15" type="primary">murQ</name>
    <name evidence="15" type="ORF">FE810_03575</name>
</gene>
<evidence type="ECO:0000256" key="9">
    <source>
        <dbReference type="ARBA" id="ARBA00067056"/>
    </source>
</evidence>
<dbReference type="Gene3D" id="1.10.8.1080">
    <property type="match status" value="1"/>
</dbReference>
<accession>A0A5R9IPE1</accession>
<comment type="pathway">
    <text evidence="7 13">Amino-sugar metabolism; 1,6-anhydro-N-acetylmuramate degradation.</text>
</comment>
<dbReference type="PANTHER" id="PTHR10088">
    <property type="entry name" value="GLUCOKINASE REGULATORY PROTEIN"/>
    <property type="match status" value="1"/>
</dbReference>